<dbReference type="EMBL" id="JAGPXD010000004">
    <property type="protein sequence ID" value="KAH7358737.1"/>
    <property type="molecule type" value="Genomic_DNA"/>
</dbReference>
<dbReference type="AlphaFoldDB" id="A0A8K0TBV9"/>
<feature type="compositionally biased region" description="Polar residues" evidence="1">
    <location>
        <begin position="25"/>
        <end position="34"/>
    </location>
</feature>
<dbReference type="Proteomes" id="UP000813385">
    <property type="component" value="Unassembled WGS sequence"/>
</dbReference>
<feature type="chain" id="PRO_5035418904" evidence="2">
    <location>
        <begin position="20"/>
        <end position="103"/>
    </location>
</feature>
<proteinExistence type="predicted"/>
<evidence type="ECO:0000313" key="3">
    <source>
        <dbReference type="EMBL" id="KAH7358737.1"/>
    </source>
</evidence>
<feature type="region of interest" description="Disordered" evidence="1">
    <location>
        <begin position="83"/>
        <end position="103"/>
    </location>
</feature>
<accession>A0A8K0TBV9</accession>
<evidence type="ECO:0000256" key="1">
    <source>
        <dbReference type="SAM" id="MobiDB-lite"/>
    </source>
</evidence>
<organism evidence="3 4">
    <name type="scientific">Plectosphaerella cucumerina</name>
    <dbReference type="NCBI Taxonomy" id="40658"/>
    <lineage>
        <taxon>Eukaryota</taxon>
        <taxon>Fungi</taxon>
        <taxon>Dikarya</taxon>
        <taxon>Ascomycota</taxon>
        <taxon>Pezizomycotina</taxon>
        <taxon>Sordariomycetes</taxon>
        <taxon>Hypocreomycetidae</taxon>
        <taxon>Glomerellales</taxon>
        <taxon>Plectosphaerellaceae</taxon>
        <taxon>Plectosphaerella</taxon>
    </lineage>
</organism>
<feature type="signal peptide" evidence="2">
    <location>
        <begin position="1"/>
        <end position="19"/>
    </location>
</feature>
<comment type="caution">
    <text evidence="3">The sequence shown here is derived from an EMBL/GenBank/DDBJ whole genome shotgun (WGS) entry which is preliminary data.</text>
</comment>
<evidence type="ECO:0000256" key="2">
    <source>
        <dbReference type="SAM" id="SignalP"/>
    </source>
</evidence>
<evidence type="ECO:0000313" key="4">
    <source>
        <dbReference type="Proteomes" id="UP000813385"/>
    </source>
</evidence>
<protein>
    <submittedName>
        <fullName evidence="3">Uncharacterized protein</fullName>
    </submittedName>
</protein>
<keyword evidence="2" id="KW-0732">Signal</keyword>
<sequence length="103" mass="10956">MLASWAAGLPCLHLHLTILTELTLNRSPAPSSNNRPDDPLRSSLPAMGARPPAAAHMIFPTSPPYLQSHPSRALVPENMIVSKRDEAGSLQPGAQKPGTSPFV</sequence>
<keyword evidence="4" id="KW-1185">Reference proteome</keyword>
<reference evidence="3" key="1">
    <citation type="journal article" date="2021" name="Nat. Commun.">
        <title>Genetic determinants of endophytism in the Arabidopsis root mycobiome.</title>
        <authorList>
            <person name="Mesny F."/>
            <person name="Miyauchi S."/>
            <person name="Thiergart T."/>
            <person name="Pickel B."/>
            <person name="Atanasova L."/>
            <person name="Karlsson M."/>
            <person name="Huettel B."/>
            <person name="Barry K.W."/>
            <person name="Haridas S."/>
            <person name="Chen C."/>
            <person name="Bauer D."/>
            <person name="Andreopoulos W."/>
            <person name="Pangilinan J."/>
            <person name="LaButti K."/>
            <person name="Riley R."/>
            <person name="Lipzen A."/>
            <person name="Clum A."/>
            <person name="Drula E."/>
            <person name="Henrissat B."/>
            <person name="Kohler A."/>
            <person name="Grigoriev I.V."/>
            <person name="Martin F.M."/>
            <person name="Hacquard S."/>
        </authorList>
    </citation>
    <scope>NUCLEOTIDE SEQUENCE</scope>
    <source>
        <strain evidence="3">MPI-CAGE-AT-0016</strain>
    </source>
</reference>
<name>A0A8K0TBV9_9PEZI</name>
<feature type="region of interest" description="Disordered" evidence="1">
    <location>
        <begin position="24"/>
        <end position="47"/>
    </location>
</feature>
<gene>
    <name evidence="3" type="ORF">B0T11DRAFT_299757</name>
</gene>